<proteinExistence type="predicted"/>
<evidence type="ECO:0000313" key="2">
    <source>
        <dbReference type="Proteomes" id="UP000423274"/>
    </source>
</evidence>
<name>A0AAP9HIY5_LACPA</name>
<evidence type="ECO:0000313" key="1">
    <source>
        <dbReference type="EMBL" id="QGV18865.1"/>
    </source>
</evidence>
<gene>
    <name evidence="1" type="ORF">LCAKO_2358</name>
</gene>
<accession>A0AAP9HIY5</accession>
<organism evidence="1 2">
    <name type="scientific">Lacticaseibacillus paracasei subsp. paracasei</name>
    <dbReference type="NCBI Taxonomy" id="47714"/>
    <lineage>
        <taxon>Bacteria</taxon>
        <taxon>Bacillati</taxon>
        <taxon>Bacillota</taxon>
        <taxon>Bacilli</taxon>
        <taxon>Lactobacillales</taxon>
        <taxon>Lactobacillaceae</taxon>
        <taxon>Lacticaseibacillus</taxon>
    </lineage>
</organism>
<sequence>MAVWVCQITVTKLSKNLLVDAKIAVFSELQGDLEPADYFKHHAFA</sequence>
<reference evidence="1 2" key="1">
    <citation type="submission" date="2017-08" db="EMBL/GenBank/DDBJ databases">
        <title>Genome sequence, comparative genomics and functional analysis of the highly adhesive Lactobacillus paracasei Kobulty strain.</title>
        <authorList>
            <person name="Koryszewska-Baginska A."/>
            <person name="Grynberg M."/>
            <person name="Aleksandrzak-Piekarczyk T."/>
        </authorList>
    </citation>
    <scope>NUCLEOTIDE SEQUENCE [LARGE SCALE GENOMIC DNA]</scope>
    <source>
        <strain evidence="1 2">IBB3423</strain>
    </source>
</reference>
<dbReference type="AlphaFoldDB" id="A0AAP9HIY5"/>
<dbReference type="EMBL" id="CP022954">
    <property type="protein sequence ID" value="QGV18865.1"/>
    <property type="molecule type" value="Genomic_DNA"/>
</dbReference>
<protein>
    <submittedName>
        <fullName evidence="1">Uncharacterized protein</fullName>
    </submittedName>
</protein>
<dbReference type="Proteomes" id="UP000423274">
    <property type="component" value="Chromosome"/>
</dbReference>